<comment type="caution">
    <text evidence="2">The sequence shown here is derived from an EMBL/GenBank/DDBJ whole genome shotgun (WGS) entry which is preliminary data.</text>
</comment>
<dbReference type="Proteomes" id="UP000028582">
    <property type="component" value="Unassembled WGS sequence"/>
</dbReference>
<dbReference type="AlphaFoldDB" id="A0A081AZV5"/>
<organism evidence="2 3">
    <name type="scientific">Phytophthora nicotianae P1976</name>
    <dbReference type="NCBI Taxonomy" id="1317066"/>
    <lineage>
        <taxon>Eukaryota</taxon>
        <taxon>Sar</taxon>
        <taxon>Stramenopiles</taxon>
        <taxon>Oomycota</taxon>
        <taxon>Peronosporomycetes</taxon>
        <taxon>Peronosporales</taxon>
        <taxon>Peronosporaceae</taxon>
        <taxon>Phytophthora</taxon>
    </lineage>
</organism>
<feature type="region of interest" description="Disordered" evidence="1">
    <location>
        <begin position="84"/>
        <end position="107"/>
    </location>
</feature>
<accession>A0A081AZV5</accession>
<protein>
    <submittedName>
        <fullName evidence="2">Uncharacterized protein</fullName>
    </submittedName>
</protein>
<dbReference type="EMBL" id="ANJA01000311">
    <property type="protein sequence ID" value="ETO84416.1"/>
    <property type="molecule type" value="Genomic_DNA"/>
</dbReference>
<proteinExistence type="predicted"/>
<name>A0A081AZV5_PHYNI</name>
<sequence>MGPAQVIEEAGYDNYLVKREDVEDEGERMIVQVSFMVSYNYQTRFLEAAAADLILELKQEDNAGIGEDETTTAEATGATTVTVYMAAAPRGTKRRRGAMASEKQHRE</sequence>
<gene>
    <name evidence="2" type="ORF">F444_01666</name>
</gene>
<evidence type="ECO:0000256" key="1">
    <source>
        <dbReference type="SAM" id="MobiDB-lite"/>
    </source>
</evidence>
<evidence type="ECO:0000313" key="3">
    <source>
        <dbReference type="Proteomes" id="UP000028582"/>
    </source>
</evidence>
<dbReference type="OrthoDB" id="126738at2759"/>
<reference evidence="2 3" key="1">
    <citation type="submission" date="2013-11" db="EMBL/GenBank/DDBJ databases">
        <title>The Genome Sequence of Phytophthora parasitica P1976.</title>
        <authorList>
            <consortium name="The Broad Institute Genomics Platform"/>
            <person name="Russ C."/>
            <person name="Tyler B."/>
            <person name="Panabieres F."/>
            <person name="Shan W."/>
            <person name="Tripathy S."/>
            <person name="Grunwald N."/>
            <person name="Machado M."/>
            <person name="Johnson C.S."/>
            <person name="Walker B."/>
            <person name="Young S."/>
            <person name="Zeng Q."/>
            <person name="Gargeya S."/>
            <person name="Fitzgerald M."/>
            <person name="Haas B."/>
            <person name="Abouelleil A."/>
            <person name="Allen A.W."/>
            <person name="Alvarado L."/>
            <person name="Arachchi H.M."/>
            <person name="Berlin A.M."/>
            <person name="Chapman S.B."/>
            <person name="Gainer-Dewar J."/>
            <person name="Goldberg J."/>
            <person name="Griggs A."/>
            <person name="Gujja S."/>
            <person name="Hansen M."/>
            <person name="Howarth C."/>
            <person name="Imamovic A."/>
            <person name="Ireland A."/>
            <person name="Larimer J."/>
            <person name="McCowan C."/>
            <person name="Murphy C."/>
            <person name="Pearson M."/>
            <person name="Poon T.W."/>
            <person name="Priest M."/>
            <person name="Roberts A."/>
            <person name="Saif S."/>
            <person name="Shea T."/>
            <person name="Sisk P."/>
            <person name="Sykes S."/>
            <person name="Wortman J."/>
            <person name="Nusbaum C."/>
            <person name="Birren B."/>
        </authorList>
    </citation>
    <scope>NUCLEOTIDE SEQUENCE [LARGE SCALE GENOMIC DNA]</scope>
    <source>
        <strain evidence="2 3">P1976</strain>
    </source>
</reference>
<evidence type="ECO:0000313" key="2">
    <source>
        <dbReference type="EMBL" id="ETO84416.1"/>
    </source>
</evidence>